<dbReference type="AlphaFoldDB" id="A0A0V8JMB8"/>
<evidence type="ECO:0000313" key="1">
    <source>
        <dbReference type="EMBL" id="KSU88166.1"/>
    </source>
</evidence>
<dbReference type="RefSeq" id="WP_025910146.1">
    <property type="nucleotide sequence ID" value="NZ_KQ758644.1"/>
</dbReference>
<keyword evidence="2" id="KW-1185">Reference proteome</keyword>
<dbReference type="EMBL" id="LNQP01000028">
    <property type="protein sequence ID" value="KSU88166.1"/>
    <property type="molecule type" value="Genomic_DNA"/>
</dbReference>
<name>A0A0V8JMB8_9BACI</name>
<accession>A0A0V8JMB8</accession>
<gene>
    <name evidence="1" type="ORF">AS180_09595</name>
</gene>
<proteinExistence type="predicted"/>
<evidence type="ECO:0000313" key="2">
    <source>
        <dbReference type="Proteomes" id="UP000053681"/>
    </source>
</evidence>
<sequence length="111" mass="12044">MVSGGSSSHVSVKSSLNDDIELQNVTPSSVDVVHSGDVAKADATLNIKKNGKVVKKQQKDMKKNQQFNASFAEEGVYNITADIKGQTKDGKPFERTIVKSIYVDAKGKIFQ</sequence>
<comment type="caution">
    <text evidence="1">The sequence shown here is derived from an EMBL/GenBank/DDBJ whole genome shotgun (WGS) entry which is preliminary data.</text>
</comment>
<protein>
    <submittedName>
        <fullName evidence="1">Uncharacterized protein</fullName>
    </submittedName>
</protein>
<organism evidence="1 2">
    <name type="scientific">Priestia veravalensis</name>
    <dbReference type="NCBI Taxonomy" id="1414648"/>
    <lineage>
        <taxon>Bacteria</taxon>
        <taxon>Bacillati</taxon>
        <taxon>Bacillota</taxon>
        <taxon>Bacilli</taxon>
        <taxon>Bacillales</taxon>
        <taxon>Bacillaceae</taxon>
        <taxon>Priestia</taxon>
    </lineage>
</organism>
<reference evidence="1 2" key="1">
    <citation type="submission" date="2015-11" db="EMBL/GenBank/DDBJ databases">
        <title>Bacillus caseinolyticus sp nov.</title>
        <authorList>
            <person name="Dastager S.G."/>
            <person name="Mawlankar R."/>
        </authorList>
    </citation>
    <scope>NUCLEOTIDE SEQUENCE [LARGE SCALE GENOMIC DNA]</scope>
    <source>
        <strain evidence="1 2">SGD-V-76</strain>
    </source>
</reference>
<dbReference type="Proteomes" id="UP000053681">
    <property type="component" value="Unassembled WGS sequence"/>
</dbReference>